<name>A0A099YAL7_LIMMU</name>
<keyword evidence="4" id="KW-0472">Membrane</keyword>
<dbReference type="InterPro" id="IPR012341">
    <property type="entry name" value="6hp_glycosidase-like_sf"/>
</dbReference>
<dbReference type="SUPFAM" id="SSF48208">
    <property type="entry name" value="Six-hairpin glycosidases"/>
    <property type="match status" value="1"/>
</dbReference>
<evidence type="ECO:0000256" key="2">
    <source>
        <dbReference type="ARBA" id="ARBA00022801"/>
    </source>
</evidence>
<protein>
    <submittedName>
        <fullName evidence="5">Beta-glucanase</fullName>
    </submittedName>
</protein>
<dbReference type="Proteomes" id="UP000030001">
    <property type="component" value="Unassembled WGS sequence"/>
</dbReference>
<comment type="caution">
    <text evidence="5">The sequence shown here is derived from an EMBL/GenBank/DDBJ whole genome shotgun (WGS) entry which is preliminary data.</text>
</comment>
<sequence length="381" mass="44203">MKLNKYTWIFVGLIAAVYLGTLLWVRLTNPVYLQQNMYRTWEKSYAMHPRADQSFVNTSTNNNHQKPIALSESQGYGMWITIMAAKKGWASRQDFDRFVNYWLAHRDYVGDQHQTPTYLMSWRQYYNRHHQWVADVNSATDGDVYIDMALAQAARQWPSKADYYRSLAKKLSSDILAYEYNPQTRALTVGDWVTKDSPYWRLMRTSDVMPFVFKTLAETTGDSRWQTVNNAMLDRLVDLSRQHQTGLVPDFAWITRNSAKPVKPKTISTKQDGSYDFNACRVPMMMAVSDDSRAQKVLKKMLRFFSHQQYVTAGYSLNGKRLVKYQSASFSAPIFFAVSHHRGEGFDNLFDSQKYIFSKPLTRKNYYDATLTVIAALEGLN</sequence>
<keyword evidence="2" id="KW-0378">Hydrolase</keyword>
<proteinExistence type="inferred from homology"/>
<dbReference type="Pfam" id="PF01270">
    <property type="entry name" value="Glyco_hydro_8"/>
    <property type="match status" value="1"/>
</dbReference>
<accession>A0A099YAL7</accession>
<reference evidence="5 6" key="1">
    <citation type="submission" date="2014-09" db="EMBL/GenBank/DDBJ databases">
        <title>Lactobacillus mucosae CRL573 Genome Sequencing.</title>
        <authorList>
            <person name="Bleckwedel J."/>
            <person name="Teran L.C."/>
            <person name="Bonacina J."/>
            <person name="Saavedra L."/>
            <person name="Mozzi F.B."/>
            <person name="Raya R.R."/>
        </authorList>
    </citation>
    <scope>NUCLEOTIDE SEQUENCE [LARGE SCALE GENOMIC DNA]</scope>
    <source>
        <strain evidence="5 6">CRL573</strain>
    </source>
</reference>
<feature type="transmembrane region" description="Helical" evidence="4">
    <location>
        <begin position="6"/>
        <end position="27"/>
    </location>
</feature>
<evidence type="ECO:0000256" key="3">
    <source>
        <dbReference type="ARBA" id="ARBA00023295"/>
    </source>
</evidence>
<keyword evidence="4" id="KW-1133">Transmembrane helix</keyword>
<evidence type="ECO:0000256" key="4">
    <source>
        <dbReference type="SAM" id="Phobius"/>
    </source>
</evidence>
<dbReference type="GO" id="GO:0004553">
    <property type="term" value="F:hydrolase activity, hydrolyzing O-glycosyl compounds"/>
    <property type="evidence" value="ECO:0007669"/>
    <property type="project" value="InterPro"/>
</dbReference>
<dbReference type="Gene3D" id="1.50.10.10">
    <property type="match status" value="1"/>
</dbReference>
<gene>
    <name evidence="5" type="ORF">LX03_02035</name>
</gene>
<dbReference type="PRINTS" id="PR00735">
    <property type="entry name" value="GLHYDRLASE8"/>
</dbReference>
<dbReference type="InterPro" id="IPR008928">
    <property type="entry name" value="6-hairpin_glycosidase_sf"/>
</dbReference>
<organism evidence="5 6">
    <name type="scientific">Limosilactobacillus mucosae</name>
    <name type="common">Lactobacillus mucosae</name>
    <dbReference type="NCBI Taxonomy" id="97478"/>
    <lineage>
        <taxon>Bacteria</taxon>
        <taxon>Bacillati</taxon>
        <taxon>Bacillota</taxon>
        <taxon>Bacilli</taxon>
        <taxon>Lactobacillales</taxon>
        <taxon>Lactobacillaceae</taxon>
        <taxon>Limosilactobacillus</taxon>
    </lineage>
</organism>
<dbReference type="EMBL" id="JROC01000024">
    <property type="protein sequence ID" value="KGL67354.1"/>
    <property type="molecule type" value="Genomic_DNA"/>
</dbReference>
<evidence type="ECO:0000256" key="1">
    <source>
        <dbReference type="ARBA" id="ARBA00009209"/>
    </source>
</evidence>
<evidence type="ECO:0000313" key="5">
    <source>
        <dbReference type="EMBL" id="KGL67354.1"/>
    </source>
</evidence>
<keyword evidence="3" id="KW-0326">Glycosidase</keyword>
<comment type="similarity">
    <text evidence="1">Belongs to the glycosyl hydrolase 8 (cellulase D) family.</text>
</comment>
<keyword evidence="4" id="KW-0812">Transmembrane</keyword>
<dbReference type="GO" id="GO:0005975">
    <property type="term" value="P:carbohydrate metabolic process"/>
    <property type="evidence" value="ECO:0007669"/>
    <property type="project" value="InterPro"/>
</dbReference>
<dbReference type="AlphaFoldDB" id="A0A099YAL7"/>
<evidence type="ECO:0000313" key="6">
    <source>
        <dbReference type="Proteomes" id="UP000030001"/>
    </source>
</evidence>
<dbReference type="InterPro" id="IPR002037">
    <property type="entry name" value="Glyco_hydro_8"/>
</dbReference>